<gene>
    <name evidence="1" type="ORF">DI536_28955</name>
</gene>
<name>A0A2W5UE01_9BACT</name>
<reference evidence="1 2" key="1">
    <citation type="submission" date="2017-08" db="EMBL/GenBank/DDBJ databases">
        <title>Infants hospitalized years apart are colonized by the same room-sourced microbial strains.</title>
        <authorList>
            <person name="Brooks B."/>
            <person name="Olm M.R."/>
            <person name="Firek B.A."/>
            <person name="Baker R."/>
            <person name="Thomas B.C."/>
            <person name="Morowitz M.J."/>
            <person name="Banfield J.F."/>
        </authorList>
    </citation>
    <scope>NUCLEOTIDE SEQUENCE [LARGE SCALE GENOMIC DNA]</scope>
    <source>
        <strain evidence="1">S2_003_000_R2_14</strain>
    </source>
</reference>
<evidence type="ECO:0000313" key="2">
    <source>
        <dbReference type="Proteomes" id="UP000249061"/>
    </source>
</evidence>
<comment type="caution">
    <text evidence="1">The sequence shown here is derived from an EMBL/GenBank/DDBJ whole genome shotgun (WGS) entry which is preliminary data.</text>
</comment>
<evidence type="ECO:0008006" key="3">
    <source>
        <dbReference type="Google" id="ProtNLM"/>
    </source>
</evidence>
<dbReference type="Gene3D" id="3.30.870.10">
    <property type="entry name" value="Endonuclease Chain A"/>
    <property type="match status" value="1"/>
</dbReference>
<evidence type="ECO:0000313" key="1">
    <source>
        <dbReference type="EMBL" id="PZR07088.1"/>
    </source>
</evidence>
<dbReference type="Proteomes" id="UP000249061">
    <property type="component" value="Unassembled WGS sequence"/>
</dbReference>
<dbReference type="AlphaFoldDB" id="A0A2W5UE01"/>
<protein>
    <recommendedName>
        <fullName evidence="3">Phospholipase D-like domain-containing protein</fullName>
    </recommendedName>
</protein>
<dbReference type="EMBL" id="QFQP01000034">
    <property type="protein sequence ID" value="PZR07088.1"/>
    <property type="molecule type" value="Genomic_DNA"/>
</dbReference>
<proteinExistence type="predicted"/>
<organism evidence="1 2">
    <name type="scientific">Archangium gephyra</name>
    <dbReference type="NCBI Taxonomy" id="48"/>
    <lineage>
        <taxon>Bacteria</taxon>
        <taxon>Pseudomonadati</taxon>
        <taxon>Myxococcota</taxon>
        <taxon>Myxococcia</taxon>
        <taxon>Myxococcales</taxon>
        <taxon>Cystobacterineae</taxon>
        <taxon>Archangiaceae</taxon>
        <taxon>Archangium</taxon>
    </lineage>
</organism>
<dbReference type="CDD" id="cd09117">
    <property type="entry name" value="PLDc_Bfil_DEXD_like"/>
    <property type="match status" value="1"/>
</dbReference>
<sequence>MDSYICLQDPDDAESTTTLESILAGCEDATSGGAIFAYASQRGIATLFSDKVFRNFVRRASFDLVVGLDAITTVGSLEQLQEESRRYPKLVARAFLHGRKDGIFHPKFAWFRDADGGQAIVGSGNLTPGGLHGNWEAFSRQKFGLNAAATVETEWAGWKARHQSELRKVSDPEAIARAALNKKNLVVAPDAEDEIFAAPPPPSSDDDVLVAELPKGGREKPRWAQANFNYDTFTSFFHLHPSATRRVVLWHVDSNGKLGQAEIRQSVAVKSQNFRIELEAAHGLAYPDAAPPIVMFRRIGTRRFRYQLLMPDQTDYAKANVILEALWSGSARFMRRVTLSSVRLQNFWPNSPLL</sequence>
<accession>A0A2W5UE01</accession>